<feature type="transmembrane region" description="Helical" evidence="1">
    <location>
        <begin position="85"/>
        <end position="108"/>
    </location>
</feature>
<protein>
    <submittedName>
        <fullName evidence="2">Uncharacterized protein</fullName>
    </submittedName>
</protein>
<dbReference type="EMBL" id="CP020569">
    <property type="protein sequence ID" value="ARF58290.1"/>
    <property type="molecule type" value="Genomic_DNA"/>
</dbReference>
<proteinExistence type="predicted"/>
<feature type="transmembrane region" description="Helical" evidence="1">
    <location>
        <begin position="28"/>
        <end position="47"/>
    </location>
</feature>
<keyword evidence="1" id="KW-0812">Transmembrane</keyword>
<keyword evidence="1" id="KW-1133">Transmembrane helix</keyword>
<gene>
    <name evidence="2" type="ORF">B1H19_32575</name>
</gene>
<evidence type="ECO:0000313" key="3">
    <source>
        <dbReference type="Proteomes" id="UP000192726"/>
    </source>
</evidence>
<dbReference type="Proteomes" id="UP000192726">
    <property type="component" value="Chromosome"/>
</dbReference>
<feature type="transmembrane region" description="Helical" evidence="1">
    <location>
        <begin position="53"/>
        <end position="73"/>
    </location>
</feature>
<sequence>MSEIADARETLGRAAELEKQVRARSGWYVRYLWMFAAWQLLLVPAVLLWHGPAASIGASVGNVLVVMALSAYAARQRVVRRGFALTHGIVMASWAVLYVLALVLGEAAFTDSPVFAAVAAVACALPLVTGALLERRRAA</sequence>
<keyword evidence="1" id="KW-0472">Membrane</keyword>
<dbReference type="RefSeq" id="WP_083108487.1">
    <property type="nucleotide sequence ID" value="NZ_CP020569.1"/>
</dbReference>
<evidence type="ECO:0000313" key="2">
    <source>
        <dbReference type="EMBL" id="ARF58290.1"/>
    </source>
</evidence>
<dbReference type="OrthoDB" id="3429272at2"/>
<keyword evidence="3" id="KW-1185">Reference proteome</keyword>
<reference evidence="2 3" key="1">
    <citation type="submission" date="2017-04" db="EMBL/GenBank/DDBJ databases">
        <title>Complete Genome Sequence of Streptomyces gilvosporeus F607, a Capable Producer of Natamycin.</title>
        <authorList>
            <person name="Zong G."/>
            <person name="Zhong C."/>
            <person name="Fu J."/>
            <person name="Qin R."/>
            <person name="Cao G."/>
        </authorList>
    </citation>
    <scope>NUCLEOTIDE SEQUENCE [LARGE SCALE GENOMIC DNA]</scope>
    <source>
        <strain evidence="2 3">F607</strain>
    </source>
</reference>
<dbReference type="KEGG" id="sgv:B1H19_32575"/>
<dbReference type="STRING" id="553510.B1H19_32575"/>
<feature type="transmembrane region" description="Helical" evidence="1">
    <location>
        <begin position="114"/>
        <end position="133"/>
    </location>
</feature>
<accession>A0A1V0TZS2</accession>
<dbReference type="AlphaFoldDB" id="A0A1V0TZS2"/>
<name>A0A1V0TZS2_9ACTN</name>
<evidence type="ECO:0000256" key="1">
    <source>
        <dbReference type="SAM" id="Phobius"/>
    </source>
</evidence>
<organism evidence="2 3">
    <name type="scientific">Streptomyces gilvosporeus</name>
    <dbReference type="NCBI Taxonomy" id="553510"/>
    <lineage>
        <taxon>Bacteria</taxon>
        <taxon>Bacillati</taxon>
        <taxon>Actinomycetota</taxon>
        <taxon>Actinomycetes</taxon>
        <taxon>Kitasatosporales</taxon>
        <taxon>Streptomycetaceae</taxon>
        <taxon>Streptomyces</taxon>
    </lineage>
</organism>